<dbReference type="PROSITE" id="PS50943">
    <property type="entry name" value="HTH_CROC1"/>
    <property type="match status" value="1"/>
</dbReference>
<dbReference type="InterPro" id="IPR027417">
    <property type="entry name" value="P-loop_NTPase"/>
</dbReference>
<dbReference type="Gene3D" id="3.40.50.300">
    <property type="entry name" value="P-loop containing nucleotide triphosphate hydrolases"/>
    <property type="match status" value="1"/>
</dbReference>
<dbReference type="Gene3D" id="1.10.260.40">
    <property type="entry name" value="lambda repressor-like DNA-binding domains"/>
    <property type="match status" value="1"/>
</dbReference>
<dbReference type="PANTHER" id="PTHR47691:SF3">
    <property type="entry name" value="HTH-TYPE TRANSCRIPTIONAL REGULATOR RV0890C-RELATED"/>
    <property type="match status" value="1"/>
</dbReference>
<dbReference type="OrthoDB" id="4326794at2"/>
<keyword evidence="1" id="KW-0802">TPR repeat</keyword>
<dbReference type="CDD" id="cd00093">
    <property type="entry name" value="HTH_XRE"/>
    <property type="match status" value="1"/>
</dbReference>
<dbReference type="InterPro" id="IPR011990">
    <property type="entry name" value="TPR-like_helical_dom_sf"/>
</dbReference>
<evidence type="ECO:0000313" key="4">
    <source>
        <dbReference type="Proteomes" id="UP000291144"/>
    </source>
</evidence>
<dbReference type="PRINTS" id="PR00364">
    <property type="entry name" value="DISEASERSIST"/>
</dbReference>
<dbReference type="PROSITE" id="PS50005">
    <property type="entry name" value="TPR"/>
    <property type="match status" value="1"/>
</dbReference>
<dbReference type="InterPro" id="IPR019734">
    <property type="entry name" value="TPR_rpt"/>
</dbReference>
<dbReference type="EMBL" id="SJKB01000006">
    <property type="protein sequence ID" value="TCC60234.1"/>
    <property type="molecule type" value="Genomic_DNA"/>
</dbReference>
<dbReference type="SMART" id="SM00530">
    <property type="entry name" value="HTH_XRE"/>
    <property type="match status" value="1"/>
</dbReference>
<proteinExistence type="predicted"/>
<dbReference type="Pfam" id="PF00931">
    <property type="entry name" value="NB-ARC"/>
    <property type="match status" value="1"/>
</dbReference>
<dbReference type="InterPro" id="IPR002182">
    <property type="entry name" value="NB-ARC"/>
</dbReference>
<keyword evidence="4" id="KW-1185">Reference proteome</keyword>
<dbReference type="GO" id="GO:0003677">
    <property type="term" value="F:DNA binding"/>
    <property type="evidence" value="ECO:0007669"/>
    <property type="project" value="InterPro"/>
</dbReference>
<gene>
    <name evidence="3" type="ORF">E0H73_19950</name>
</gene>
<sequence length="842" mass="90573">MFGTDGAGWASTSEEVGRLTAGSLSELLRGFRTRAGLTQAALATKAGLSEQAISVLERGTRQRPRIGTVQALTVALDLTAGEAEEFLAVARGKSRTVRVPTAAPVSPAPAVTDALPVPWQLPPAVPDFTGRAAQIEAVQAALRDPARIRTGAVGLVAVTGMGGIGKTALAVQAAHKLTGSYPDGQLYLNLRGYGPGRPMTTEDALRQLLRSLGLDVQLIPDDLEEAAAMLRSQLAGRRVLVLLDNATDVRQVTPLLPASPGSAAIITSRGSMAALAGARQIRLDALSETESVELLSGVIGQARVAAEPDAVERLASFSGRLPLAVRLIGGRLAARPSWPIQHLVDLLRDAERRLDNLGSDETGVRASIASSVEFLSTSDRPLDREAAQALPLLSVPDGSDLLTIVAAHLLNVPLRRADAILERLVDLNLLESVAPDRYRLHDLIRAYARELADETLTPAERDAGLDRVLRFYIAAAWACQRLTHPKSPRLSLATVQAEPLPPFKDMGSALRWFDDEQRNLLDRVAQAAGTSIAGTAVFPELALAMFGNLEPRRRWVEMRELGRGVVELAERLKLPMTAAWLQHDSAIPEVENGALEAAVPHLFKALEMFRQEADILGEARCCSSLTYVLGHLGRIDEALEFGNQSLRLSQEIGDITLEGVAYTAVGGLYDRLGDYERADQAFAQGVALAQKYGDQRSVFKRYVNAGFSHVLVGRYGDAVESVQRAVLLAEQAHDDVGLNESHHTLALAYAGQGRFDTGEYHAREALQFSRRIKNRLREGRILLELAKINAATSDRSAATANATAAAGVLAGLSPIHETQAEELLAHLARDEPYTYALTNHSI</sequence>
<dbReference type="GO" id="GO:0043531">
    <property type="term" value="F:ADP binding"/>
    <property type="evidence" value="ECO:0007669"/>
    <property type="project" value="InterPro"/>
</dbReference>
<name>A0A4R0KLW9_9ACTN</name>
<dbReference type="Proteomes" id="UP000291144">
    <property type="component" value="Unassembled WGS sequence"/>
</dbReference>
<evidence type="ECO:0000256" key="1">
    <source>
        <dbReference type="PROSITE-ProRule" id="PRU00339"/>
    </source>
</evidence>
<dbReference type="Pfam" id="PF13560">
    <property type="entry name" value="HTH_31"/>
    <property type="match status" value="1"/>
</dbReference>
<reference evidence="3 4" key="1">
    <citation type="submission" date="2019-02" db="EMBL/GenBank/DDBJ databases">
        <title>Kribbella capetownensis sp. nov. and Kribbella speibonae sp. nov., isolated from soil.</title>
        <authorList>
            <person name="Curtis S.M."/>
            <person name="Norton I."/>
            <person name="Everest G.J."/>
            <person name="Meyers P.R."/>
        </authorList>
    </citation>
    <scope>NUCLEOTIDE SEQUENCE [LARGE SCALE GENOMIC DNA]</scope>
    <source>
        <strain evidence="3 4">NRRL B-24813</strain>
    </source>
</reference>
<dbReference type="InterPro" id="IPR010982">
    <property type="entry name" value="Lambda_DNA-bd_dom_sf"/>
</dbReference>
<protein>
    <submittedName>
        <fullName evidence="3">Tetratricopeptide repeat protein</fullName>
    </submittedName>
</protein>
<dbReference type="PANTHER" id="PTHR47691">
    <property type="entry name" value="REGULATOR-RELATED"/>
    <property type="match status" value="1"/>
</dbReference>
<feature type="domain" description="HTH cro/C1-type" evidence="2">
    <location>
        <begin position="28"/>
        <end position="83"/>
    </location>
</feature>
<dbReference type="SUPFAM" id="SSF48452">
    <property type="entry name" value="TPR-like"/>
    <property type="match status" value="2"/>
</dbReference>
<dbReference type="InterPro" id="IPR001387">
    <property type="entry name" value="Cro/C1-type_HTH"/>
</dbReference>
<feature type="repeat" description="TPR" evidence="1">
    <location>
        <begin position="659"/>
        <end position="692"/>
    </location>
</feature>
<evidence type="ECO:0000313" key="3">
    <source>
        <dbReference type="EMBL" id="TCC60234.1"/>
    </source>
</evidence>
<evidence type="ECO:0000259" key="2">
    <source>
        <dbReference type="PROSITE" id="PS50943"/>
    </source>
</evidence>
<dbReference type="AlphaFoldDB" id="A0A4R0KLW9"/>
<dbReference type="Gene3D" id="1.25.40.10">
    <property type="entry name" value="Tetratricopeptide repeat domain"/>
    <property type="match status" value="1"/>
</dbReference>
<dbReference type="RefSeq" id="WP_131358476.1">
    <property type="nucleotide sequence ID" value="NZ_SJKB01000006.1"/>
</dbReference>
<dbReference type="SMART" id="SM00028">
    <property type="entry name" value="TPR"/>
    <property type="match status" value="4"/>
</dbReference>
<comment type="caution">
    <text evidence="3">The sequence shown here is derived from an EMBL/GenBank/DDBJ whole genome shotgun (WGS) entry which is preliminary data.</text>
</comment>
<dbReference type="Pfam" id="PF13424">
    <property type="entry name" value="TPR_12"/>
    <property type="match status" value="1"/>
</dbReference>
<organism evidence="3 4">
    <name type="scientific">Kribbella pittospori</name>
    <dbReference type="NCBI Taxonomy" id="722689"/>
    <lineage>
        <taxon>Bacteria</taxon>
        <taxon>Bacillati</taxon>
        <taxon>Actinomycetota</taxon>
        <taxon>Actinomycetes</taxon>
        <taxon>Propionibacteriales</taxon>
        <taxon>Kribbellaceae</taxon>
        <taxon>Kribbella</taxon>
    </lineage>
</organism>
<dbReference type="SUPFAM" id="SSF52540">
    <property type="entry name" value="P-loop containing nucleoside triphosphate hydrolases"/>
    <property type="match status" value="1"/>
</dbReference>
<dbReference type="SUPFAM" id="SSF47413">
    <property type="entry name" value="lambda repressor-like DNA-binding domains"/>
    <property type="match status" value="1"/>
</dbReference>
<accession>A0A4R0KLW9</accession>